<evidence type="ECO:0000313" key="3">
    <source>
        <dbReference type="Proteomes" id="UP001596972"/>
    </source>
</evidence>
<dbReference type="Gene3D" id="3.40.50.720">
    <property type="entry name" value="NAD(P)-binding Rossmann-like Domain"/>
    <property type="match status" value="1"/>
</dbReference>
<keyword evidence="3" id="KW-1185">Reference proteome</keyword>
<protein>
    <submittedName>
        <fullName evidence="2">NAD(P)-dependent oxidoreductase</fullName>
    </submittedName>
</protein>
<proteinExistence type="predicted"/>
<sequence length="207" mass="21751">MRIAVFGAAGSIGSAIVTEALARGHHVTAIVRTPRPLPPGAEPRIGDATDPASVAPLTDHDVVIGATRPPHGEESALLHATDTLLSTLAGTNVRCMIIGGAATLRIPGTPRTVLHSPHVHDSFRAIAEACAAQHSRCLDESRTDWTYVSPPAVLTTGPRTGRYRLGADELVVDPAGDSTISMADLAVAVLDEAERPKHTRARWTVGY</sequence>
<feature type="domain" description="NAD(P)-binding" evidence="1">
    <location>
        <begin position="7"/>
        <end position="193"/>
    </location>
</feature>
<evidence type="ECO:0000259" key="1">
    <source>
        <dbReference type="Pfam" id="PF13460"/>
    </source>
</evidence>
<dbReference type="PANTHER" id="PTHR43355:SF2">
    <property type="entry name" value="FLAVIN REDUCTASE (NADPH)"/>
    <property type="match status" value="1"/>
</dbReference>
<dbReference type="RefSeq" id="WP_378300995.1">
    <property type="nucleotide sequence ID" value="NZ_JBHTJA010000042.1"/>
</dbReference>
<comment type="caution">
    <text evidence="2">The sequence shown here is derived from an EMBL/GenBank/DDBJ whole genome shotgun (WGS) entry which is preliminary data.</text>
</comment>
<dbReference type="Proteomes" id="UP001596972">
    <property type="component" value="Unassembled WGS sequence"/>
</dbReference>
<dbReference type="SUPFAM" id="SSF51735">
    <property type="entry name" value="NAD(P)-binding Rossmann-fold domains"/>
    <property type="match status" value="1"/>
</dbReference>
<dbReference type="EMBL" id="JBHTJA010000042">
    <property type="protein sequence ID" value="MFD0902825.1"/>
    <property type="molecule type" value="Genomic_DNA"/>
</dbReference>
<dbReference type="InterPro" id="IPR051606">
    <property type="entry name" value="Polyketide_Oxido-like"/>
</dbReference>
<dbReference type="InterPro" id="IPR016040">
    <property type="entry name" value="NAD(P)-bd_dom"/>
</dbReference>
<dbReference type="InterPro" id="IPR036291">
    <property type="entry name" value="NAD(P)-bd_dom_sf"/>
</dbReference>
<evidence type="ECO:0000313" key="2">
    <source>
        <dbReference type="EMBL" id="MFD0902825.1"/>
    </source>
</evidence>
<gene>
    <name evidence="2" type="ORF">ACFQ11_20665</name>
</gene>
<reference evidence="3" key="1">
    <citation type="journal article" date="2019" name="Int. J. Syst. Evol. Microbiol.">
        <title>The Global Catalogue of Microorganisms (GCM) 10K type strain sequencing project: providing services to taxonomists for standard genome sequencing and annotation.</title>
        <authorList>
            <consortium name="The Broad Institute Genomics Platform"/>
            <consortium name="The Broad Institute Genome Sequencing Center for Infectious Disease"/>
            <person name="Wu L."/>
            <person name="Ma J."/>
        </authorList>
    </citation>
    <scope>NUCLEOTIDE SEQUENCE [LARGE SCALE GENOMIC DNA]</scope>
    <source>
        <strain evidence="3">JCM 31202</strain>
    </source>
</reference>
<name>A0ABW3ET61_9ACTN</name>
<dbReference type="Pfam" id="PF13460">
    <property type="entry name" value="NAD_binding_10"/>
    <property type="match status" value="1"/>
</dbReference>
<accession>A0ABW3ET61</accession>
<dbReference type="PANTHER" id="PTHR43355">
    <property type="entry name" value="FLAVIN REDUCTASE (NADPH)"/>
    <property type="match status" value="1"/>
</dbReference>
<organism evidence="2 3">
    <name type="scientific">Actinomadura sediminis</name>
    <dbReference type="NCBI Taxonomy" id="1038904"/>
    <lineage>
        <taxon>Bacteria</taxon>
        <taxon>Bacillati</taxon>
        <taxon>Actinomycetota</taxon>
        <taxon>Actinomycetes</taxon>
        <taxon>Streptosporangiales</taxon>
        <taxon>Thermomonosporaceae</taxon>
        <taxon>Actinomadura</taxon>
    </lineage>
</organism>